<dbReference type="AlphaFoldDB" id="A0A078ARW9"/>
<accession>A0A078ARW9</accession>
<evidence type="ECO:0000256" key="4">
    <source>
        <dbReference type="ARBA" id="ARBA00022837"/>
    </source>
</evidence>
<dbReference type="PANTHER" id="PTHR23048:SF0">
    <property type="entry name" value="CALMODULIN LIKE 3"/>
    <property type="match status" value="1"/>
</dbReference>
<name>A0A078ARW9_STYLE</name>
<feature type="domain" description="EF-hand" evidence="6">
    <location>
        <begin position="4"/>
        <end position="39"/>
    </location>
</feature>
<dbReference type="OMA" id="WEIDELM"/>
<evidence type="ECO:0000256" key="2">
    <source>
        <dbReference type="ARBA" id="ARBA00022723"/>
    </source>
</evidence>
<dbReference type="CDD" id="cd00051">
    <property type="entry name" value="EFh"/>
    <property type="match status" value="2"/>
</dbReference>
<evidence type="ECO:0000256" key="5">
    <source>
        <dbReference type="ARBA" id="ARBA00022990"/>
    </source>
</evidence>
<evidence type="ECO:0000256" key="1">
    <source>
        <dbReference type="ARBA" id="ARBA00020786"/>
    </source>
</evidence>
<dbReference type="InterPro" id="IPR050230">
    <property type="entry name" value="CALM/Myosin/TropC-like"/>
</dbReference>
<proteinExistence type="predicted"/>
<dbReference type="InterPro" id="IPR011992">
    <property type="entry name" value="EF-hand-dom_pair"/>
</dbReference>
<dbReference type="FunFam" id="1.10.238.10:FF:000001">
    <property type="entry name" value="Calmodulin 1"/>
    <property type="match status" value="1"/>
</dbReference>
<evidence type="ECO:0000313" key="8">
    <source>
        <dbReference type="Proteomes" id="UP000039865"/>
    </source>
</evidence>
<dbReference type="EMBL" id="CCKQ01012016">
    <property type="protein sequence ID" value="CDW83628.1"/>
    <property type="molecule type" value="Genomic_DNA"/>
</dbReference>
<dbReference type="SMART" id="SM00054">
    <property type="entry name" value="EFh"/>
    <property type="match status" value="3"/>
</dbReference>
<protein>
    <recommendedName>
        <fullName evidence="1">Calmodulin</fullName>
    </recommendedName>
</protein>
<dbReference type="PROSITE" id="PS50222">
    <property type="entry name" value="EF_HAND_2"/>
    <property type="match status" value="2"/>
</dbReference>
<evidence type="ECO:0000313" key="7">
    <source>
        <dbReference type="EMBL" id="CDW83628.1"/>
    </source>
</evidence>
<dbReference type="GO" id="GO:0005509">
    <property type="term" value="F:calcium ion binding"/>
    <property type="evidence" value="ECO:0007669"/>
    <property type="project" value="InterPro"/>
</dbReference>
<gene>
    <name evidence="7" type="primary">Contig683.g764</name>
    <name evidence="7" type="ORF">STYLEM_12676</name>
</gene>
<keyword evidence="3" id="KW-0677">Repeat</keyword>
<dbReference type="Proteomes" id="UP000039865">
    <property type="component" value="Unassembled WGS sequence"/>
</dbReference>
<reference evidence="7 8" key="1">
    <citation type="submission" date="2014-06" db="EMBL/GenBank/DDBJ databases">
        <authorList>
            <person name="Swart Estienne"/>
        </authorList>
    </citation>
    <scope>NUCLEOTIDE SEQUENCE [LARGE SCALE GENOMIC DNA]</scope>
    <source>
        <strain evidence="7 8">130c</strain>
    </source>
</reference>
<evidence type="ECO:0000259" key="6">
    <source>
        <dbReference type="PROSITE" id="PS50222"/>
    </source>
</evidence>
<dbReference type="InParanoid" id="A0A078ARW9"/>
<dbReference type="InterPro" id="IPR002048">
    <property type="entry name" value="EF_hand_dom"/>
</dbReference>
<dbReference type="Gene3D" id="1.10.238.10">
    <property type="entry name" value="EF-hand"/>
    <property type="match status" value="2"/>
</dbReference>
<organism evidence="7 8">
    <name type="scientific">Stylonychia lemnae</name>
    <name type="common">Ciliate</name>
    <dbReference type="NCBI Taxonomy" id="5949"/>
    <lineage>
        <taxon>Eukaryota</taxon>
        <taxon>Sar</taxon>
        <taxon>Alveolata</taxon>
        <taxon>Ciliophora</taxon>
        <taxon>Intramacronucleata</taxon>
        <taxon>Spirotrichea</taxon>
        <taxon>Stichotrichia</taxon>
        <taxon>Sporadotrichida</taxon>
        <taxon>Oxytrichidae</taxon>
        <taxon>Stylonychinae</taxon>
        <taxon>Stylonychia</taxon>
    </lineage>
</organism>
<sequence>MADLRKTEIKEIFDLFDKNQTGRVHATELGTIVRALNLNPTETEIVDMIKRIDPQGSGSFGLPQLEELIRESEKNKDVDALKDLIEALQVFDSDHDGILSVDEFKQAMMTMGEKMQEHEIDEIINDSELVINKQIRIDHFANLIINRI</sequence>
<keyword evidence="8" id="KW-1185">Reference proteome</keyword>
<keyword evidence="2" id="KW-0479">Metal-binding</keyword>
<dbReference type="InterPro" id="IPR018247">
    <property type="entry name" value="EF_Hand_1_Ca_BS"/>
</dbReference>
<evidence type="ECO:0000256" key="3">
    <source>
        <dbReference type="ARBA" id="ARBA00022737"/>
    </source>
</evidence>
<feature type="domain" description="EF-hand" evidence="6">
    <location>
        <begin position="79"/>
        <end position="114"/>
    </location>
</feature>
<dbReference type="Pfam" id="PF13499">
    <property type="entry name" value="EF-hand_7"/>
    <property type="match status" value="2"/>
</dbReference>
<dbReference type="SUPFAM" id="SSF47473">
    <property type="entry name" value="EF-hand"/>
    <property type="match status" value="1"/>
</dbReference>
<dbReference type="OrthoDB" id="429467at2759"/>
<dbReference type="PROSITE" id="PS00018">
    <property type="entry name" value="EF_HAND_1"/>
    <property type="match status" value="1"/>
</dbReference>
<dbReference type="PANTHER" id="PTHR23048">
    <property type="entry name" value="MYOSIN LIGHT CHAIN 1, 3"/>
    <property type="match status" value="1"/>
</dbReference>
<keyword evidence="5" id="KW-0007">Acetylation</keyword>
<dbReference type="GO" id="GO:0016460">
    <property type="term" value="C:myosin II complex"/>
    <property type="evidence" value="ECO:0007669"/>
    <property type="project" value="TreeGrafter"/>
</dbReference>
<keyword evidence="4" id="KW-0106">Calcium</keyword>